<protein>
    <submittedName>
        <fullName evidence="1">Uncharacterized protein</fullName>
    </submittedName>
</protein>
<accession>K1T8E7</accession>
<reference evidence="1" key="1">
    <citation type="journal article" date="2013" name="Environ. Microbiol.">
        <title>Microbiota from the distal guts of lean and obese adolescents exhibit partial functional redundancy besides clear differences in community structure.</title>
        <authorList>
            <person name="Ferrer M."/>
            <person name="Ruiz A."/>
            <person name="Lanza F."/>
            <person name="Haange S.B."/>
            <person name="Oberbach A."/>
            <person name="Till H."/>
            <person name="Bargiela R."/>
            <person name="Campoy C."/>
            <person name="Segura M.T."/>
            <person name="Richter M."/>
            <person name="von Bergen M."/>
            <person name="Seifert J."/>
            <person name="Suarez A."/>
        </authorList>
    </citation>
    <scope>NUCLEOTIDE SEQUENCE</scope>
</reference>
<proteinExistence type="predicted"/>
<dbReference type="AlphaFoldDB" id="K1T8E7"/>
<feature type="non-terminal residue" evidence="1">
    <location>
        <position position="35"/>
    </location>
</feature>
<evidence type="ECO:0000313" key="1">
    <source>
        <dbReference type="EMBL" id="EKC65893.1"/>
    </source>
</evidence>
<dbReference type="EMBL" id="AJWY01006777">
    <property type="protein sequence ID" value="EKC65893.1"/>
    <property type="molecule type" value="Genomic_DNA"/>
</dbReference>
<organism evidence="1">
    <name type="scientific">human gut metagenome</name>
    <dbReference type="NCBI Taxonomy" id="408170"/>
    <lineage>
        <taxon>unclassified sequences</taxon>
        <taxon>metagenomes</taxon>
        <taxon>organismal metagenomes</taxon>
    </lineage>
</organism>
<sequence length="35" mass="3964">MTEKLIKSKQRVSDFGEVFTPAHIVKDMCDLVPAE</sequence>
<gene>
    <name evidence="1" type="ORF">LEA_10084</name>
</gene>
<name>K1T8E7_9ZZZZ</name>
<comment type="caution">
    <text evidence="1">The sequence shown here is derived from an EMBL/GenBank/DDBJ whole genome shotgun (WGS) entry which is preliminary data.</text>
</comment>